<organism evidence="7 8">
    <name type="scientific">Sphingomonas ginkgonis</name>
    <dbReference type="NCBI Taxonomy" id="2315330"/>
    <lineage>
        <taxon>Bacteria</taxon>
        <taxon>Pseudomonadati</taxon>
        <taxon>Pseudomonadota</taxon>
        <taxon>Alphaproteobacteria</taxon>
        <taxon>Sphingomonadales</taxon>
        <taxon>Sphingomonadaceae</taxon>
        <taxon>Sphingomonas</taxon>
    </lineage>
</organism>
<dbReference type="InterPro" id="IPR001789">
    <property type="entry name" value="Sig_transdc_resp-reg_receiver"/>
</dbReference>
<evidence type="ECO:0000256" key="1">
    <source>
        <dbReference type="ARBA" id="ARBA00022553"/>
    </source>
</evidence>
<dbReference type="SUPFAM" id="SSF46894">
    <property type="entry name" value="C-terminal effector domain of the bipartite response regulators"/>
    <property type="match status" value="1"/>
</dbReference>
<dbReference type="CDD" id="cd06170">
    <property type="entry name" value="LuxR_C_like"/>
    <property type="match status" value="1"/>
</dbReference>
<dbReference type="InterPro" id="IPR011006">
    <property type="entry name" value="CheY-like_superfamily"/>
</dbReference>
<dbReference type="Gene3D" id="1.10.10.10">
    <property type="entry name" value="Winged helix-like DNA-binding domain superfamily/Winged helix DNA-binding domain"/>
    <property type="match status" value="1"/>
</dbReference>
<dbReference type="InterPro" id="IPR051015">
    <property type="entry name" value="EvgA-like"/>
</dbReference>
<dbReference type="InterPro" id="IPR058245">
    <property type="entry name" value="NreC/VraR/RcsB-like_REC"/>
</dbReference>
<evidence type="ECO:0000256" key="3">
    <source>
        <dbReference type="PROSITE-ProRule" id="PRU00169"/>
    </source>
</evidence>
<feature type="modified residue" description="4-aspartylphosphate" evidence="3">
    <location>
        <position position="98"/>
    </location>
</feature>
<dbReference type="Proteomes" id="UP000274661">
    <property type="component" value="Unassembled WGS sequence"/>
</dbReference>
<keyword evidence="8" id="KW-1185">Reference proteome</keyword>
<dbReference type="CDD" id="cd17535">
    <property type="entry name" value="REC_NarL-like"/>
    <property type="match status" value="1"/>
</dbReference>
<dbReference type="PRINTS" id="PR00038">
    <property type="entry name" value="HTHLUXR"/>
</dbReference>
<dbReference type="Pfam" id="PF00196">
    <property type="entry name" value="GerE"/>
    <property type="match status" value="1"/>
</dbReference>
<dbReference type="InterPro" id="IPR016032">
    <property type="entry name" value="Sig_transdc_resp-reg_C-effctor"/>
</dbReference>
<accession>A0A429VC47</accession>
<feature type="domain" description="Response regulatory" evidence="6">
    <location>
        <begin position="47"/>
        <end position="163"/>
    </location>
</feature>
<dbReference type="GO" id="GO:0000160">
    <property type="term" value="P:phosphorelay signal transduction system"/>
    <property type="evidence" value="ECO:0007669"/>
    <property type="project" value="InterPro"/>
</dbReference>
<feature type="compositionally biased region" description="Basic and acidic residues" evidence="4">
    <location>
        <begin position="10"/>
        <end position="24"/>
    </location>
</feature>
<dbReference type="SMART" id="SM00421">
    <property type="entry name" value="HTH_LUXR"/>
    <property type="match status" value="1"/>
</dbReference>
<evidence type="ECO:0000259" key="6">
    <source>
        <dbReference type="PROSITE" id="PS50110"/>
    </source>
</evidence>
<dbReference type="OrthoDB" id="9782896at2"/>
<protein>
    <submittedName>
        <fullName evidence="7">DNA-binding response regulator</fullName>
    </submittedName>
</protein>
<dbReference type="SMART" id="SM00448">
    <property type="entry name" value="REC"/>
    <property type="match status" value="1"/>
</dbReference>
<evidence type="ECO:0000313" key="7">
    <source>
        <dbReference type="EMBL" id="RST31575.1"/>
    </source>
</evidence>
<dbReference type="PROSITE" id="PS50110">
    <property type="entry name" value="RESPONSE_REGULATORY"/>
    <property type="match status" value="1"/>
</dbReference>
<keyword evidence="2 7" id="KW-0238">DNA-binding</keyword>
<dbReference type="SUPFAM" id="SSF52172">
    <property type="entry name" value="CheY-like"/>
    <property type="match status" value="1"/>
</dbReference>
<evidence type="ECO:0000259" key="5">
    <source>
        <dbReference type="PROSITE" id="PS50043"/>
    </source>
</evidence>
<dbReference type="AlphaFoldDB" id="A0A429VC47"/>
<dbReference type="PANTHER" id="PTHR45566">
    <property type="entry name" value="HTH-TYPE TRANSCRIPTIONAL REGULATOR YHJB-RELATED"/>
    <property type="match status" value="1"/>
</dbReference>
<feature type="domain" description="HTH luxR-type" evidence="5">
    <location>
        <begin position="180"/>
        <end position="245"/>
    </location>
</feature>
<comment type="caution">
    <text evidence="7">The sequence shown here is derived from an EMBL/GenBank/DDBJ whole genome shotgun (WGS) entry which is preliminary data.</text>
</comment>
<proteinExistence type="predicted"/>
<reference evidence="7 8" key="1">
    <citation type="submission" date="2018-12" db="EMBL/GenBank/DDBJ databases">
        <title>Sphingomonas sp. HMF7854 Genome sequencing and assembly.</title>
        <authorList>
            <person name="Cha I."/>
            <person name="Kang H."/>
            <person name="Kim H."/>
            <person name="Kang J."/>
            <person name="Joh K."/>
        </authorList>
    </citation>
    <scope>NUCLEOTIDE SEQUENCE [LARGE SCALE GENOMIC DNA]</scope>
    <source>
        <strain evidence="7 8">HMF7854</strain>
    </source>
</reference>
<feature type="region of interest" description="Disordered" evidence="4">
    <location>
        <begin position="1"/>
        <end position="45"/>
    </location>
</feature>
<dbReference type="Pfam" id="PF00072">
    <property type="entry name" value="Response_reg"/>
    <property type="match status" value="1"/>
</dbReference>
<name>A0A429VC47_9SPHN</name>
<sequence length="247" mass="26404">MEQARPRWHAGSDDDQHFAREPRAKLQQSAGAGHATDGQPGERGGVHVLIADDHDLLRDSLAAFLNSDGEFRVSEAADLGSALRMARAGGRFDLVLLDYSMPGMNGFDGLGAMLAASPGTPVAVMSGALNPMLGERALERGAAGFIPKTLAARELVAAIRTMIGGARFTPDPEWKPERAPVEPGVALSRREEQVLGLLNGGLTNREIAERLGLQEVTAKLHVKNLCRKLDARNRTHAVLIGQQLGLI</sequence>
<gene>
    <name evidence="7" type="ORF">HMF7854_12560</name>
</gene>
<evidence type="ECO:0000313" key="8">
    <source>
        <dbReference type="Proteomes" id="UP000274661"/>
    </source>
</evidence>
<dbReference type="Gene3D" id="3.40.50.2300">
    <property type="match status" value="1"/>
</dbReference>
<dbReference type="EMBL" id="RWJF01000001">
    <property type="protein sequence ID" value="RST31575.1"/>
    <property type="molecule type" value="Genomic_DNA"/>
</dbReference>
<dbReference type="InterPro" id="IPR036388">
    <property type="entry name" value="WH-like_DNA-bd_sf"/>
</dbReference>
<evidence type="ECO:0000256" key="4">
    <source>
        <dbReference type="SAM" id="MobiDB-lite"/>
    </source>
</evidence>
<dbReference type="InterPro" id="IPR000792">
    <property type="entry name" value="Tscrpt_reg_LuxR_C"/>
</dbReference>
<dbReference type="RefSeq" id="WP_126719430.1">
    <property type="nucleotide sequence ID" value="NZ_RWJF01000001.1"/>
</dbReference>
<evidence type="ECO:0000256" key="2">
    <source>
        <dbReference type="ARBA" id="ARBA00023125"/>
    </source>
</evidence>
<dbReference type="GO" id="GO:0006355">
    <property type="term" value="P:regulation of DNA-templated transcription"/>
    <property type="evidence" value="ECO:0007669"/>
    <property type="project" value="InterPro"/>
</dbReference>
<keyword evidence="1 3" id="KW-0597">Phosphoprotein</keyword>
<dbReference type="PROSITE" id="PS50043">
    <property type="entry name" value="HTH_LUXR_2"/>
    <property type="match status" value="1"/>
</dbReference>
<dbReference type="GO" id="GO:0003677">
    <property type="term" value="F:DNA binding"/>
    <property type="evidence" value="ECO:0007669"/>
    <property type="project" value="UniProtKB-KW"/>
</dbReference>
<dbReference type="PANTHER" id="PTHR45566:SF2">
    <property type="entry name" value="NARL SUBFAMILY"/>
    <property type="match status" value="1"/>
</dbReference>